<dbReference type="OrthoDB" id="271226at2759"/>
<organism evidence="4 5">
    <name type="scientific">Tetrahymena thermophila (strain SB210)</name>
    <dbReference type="NCBI Taxonomy" id="312017"/>
    <lineage>
        <taxon>Eukaryota</taxon>
        <taxon>Sar</taxon>
        <taxon>Alveolata</taxon>
        <taxon>Ciliophora</taxon>
        <taxon>Intramacronucleata</taxon>
        <taxon>Oligohymenophorea</taxon>
        <taxon>Hymenostomatida</taxon>
        <taxon>Tetrahymenina</taxon>
        <taxon>Tetrahymenidae</taxon>
        <taxon>Tetrahymena</taxon>
    </lineage>
</organism>
<evidence type="ECO:0000313" key="4">
    <source>
        <dbReference type="EMBL" id="EWS71953.1"/>
    </source>
</evidence>
<keyword evidence="5" id="KW-1185">Reference proteome</keyword>
<dbReference type="PANTHER" id="PTHR18849">
    <property type="entry name" value="LEUCINE RICH REPEAT PROTEIN"/>
    <property type="match status" value="1"/>
</dbReference>
<dbReference type="Pfam" id="PF00560">
    <property type="entry name" value="LRR_1"/>
    <property type="match status" value="1"/>
</dbReference>
<evidence type="ECO:0000256" key="2">
    <source>
        <dbReference type="ARBA" id="ARBA00022737"/>
    </source>
</evidence>
<keyword evidence="3" id="KW-0175">Coiled coil</keyword>
<keyword evidence="1" id="KW-0433">Leucine-rich repeat</keyword>
<dbReference type="KEGG" id="tet:TTHERM_000703669"/>
<accession>W7X6G9</accession>
<dbReference type="EMBL" id="GG662460">
    <property type="protein sequence ID" value="EWS71953.1"/>
    <property type="molecule type" value="Genomic_DNA"/>
</dbReference>
<dbReference type="Proteomes" id="UP000009168">
    <property type="component" value="Unassembled WGS sequence"/>
</dbReference>
<dbReference type="RefSeq" id="XP_012655513.1">
    <property type="nucleotide sequence ID" value="XM_012800059.1"/>
</dbReference>
<evidence type="ECO:0000256" key="1">
    <source>
        <dbReference type="ARBA" id="ARBA00022614"/>
    </source>
</evidence>
<reference evidence="5" key="1">
    <citation type="journal article" date="2006" name="PLoS Biol.">
        <title>Macronuclear genome sequence of the ciliate Tetrahymena thermophila, a model eukaryote.</title>
        <authorList>
            <person name="Eisen J.A."/>
            <person name="Coyne R.S."/>
            <person name="Wu M."/>
            <person name="Wu D."/>
            <person name="Thiagarajan M."/>
            <person name="Wortman J.R."/>
            <person name="Badger J.H."/>
            <person name="Ren Q."/>
            <person name="Amedeo P."/>
            <person name="Jones K.M."/>
            <person name="Tallon L.J."/>
            <person name="Delcher A.L."/>
            <person name="Salzberg S.L."/>
            <person name="Silva J.C."/>
            <person name="Haas B.J."/>
            <person name="Majoros W.H."/>
            <person name="Farzad M."/>
            <person name="Carlton J.M."/>
            <person name="Smith R.K. Jr."/>
            <person name="Garg J."/>
            <person name="Pearlman R.E."/>
            <person name="Karrer K.M."/>
            <person name="Sun L."/>
            <person name="Manning G."/>
            <person name="Elde N.C."/>
            <person name="Turkewitz A.P."/>
            <person name="Asai D.J."/>
            <person name="Wilkes D.E."/>
            <person name="Wang Y."/>
            <person name="Cai H."/>
            <person name="Collins K."/>
            <person name="Stewart B.A."/>
            <person name="Lee S.R."/>
            <person name="Wilamowska K."/>
            <person name="Weinberg Z."/>
            <person name="Ruzzo W.L."/>
            <person name="Wloga D."/>
            <person name="Gaertig J."/>
            <person name="Frankel J."/>
            <person name="Tsao C.-C."/>
            <person name="Gorovsky M.A."/>
            <person name="Keeling P.J."/>
            <person name="Waller R.F."/>
            <person name="Patron N.J."/>
            <person name="Cherry J.M."/>
            <person name="Stover N.A."/>
            <person name="Krieger C.J."/>
            <person name="del Toro C."/>
            <person name="Ryder H.F."/>
            <person name="Williamson S.C."/>
            <person name="Barbeau R.A."/>
            <person name="Hamilton E.P."/>
            <person name="Orias E."/>
        </authorList>
    </citation>
    <scope>NUCLEOTIDE SEQUENCE [LARGE SCALE GENOMIC DNA]</scope>
    <source>
        <strain evidence="5">SB210</strain>
    </source>
</reference>
<gene>
    <name evidence="4" type="ORF">TTHERM_000703669</name>
</gene>
<dbReference type="PANTHER" id="PTHR18849:SF3">
    <property type="entry name" value="LEUCINE RICH REPEAT CONTAINING 23"/>
    <property type="match status" value="1"/>
</dbReference>
<evidence type="ECO:0000313" key="5">
    <source>
        <dbReference type="Proteomes" id="UP000009168"/>
    </source>
</evidence>
<protein>
    <submittedName>
        <fullName evidence="4">Uncharacterized protein</fullName>
    </submittedName>
</protein>
<dbReference type="SMART" id="SM00369">
    <property type="entry name" value="LRR_TYP"/>
    <property type="match status" value="5"/>
</dbReference>
<dbReference type="Gene3D" id="3.80.10.10">
    <property type="entry name" value="Ribonuclease Inhibitor"/>
    <property type="match status" value="2"/>
</dbReference>
<proteinExistence type="predicted"/>
<dbReference type="SUPFAM" id="SSF52058">
    <property type="entry name" value="L domain-like"/>
    <property type="match status" value="1"/>
</dbReference>
<dbReference type="AlphaFoldDB" id="W7X6G9"/>
<dbReference type="Pfam" id="PF13855">
    <property type="entry name" value="LRR_8"/>
    <property type="match status" value="1"/>
</dbReference>
<dbReference type="InParanoid" id="W7X6G9"/>
<sequence length="329" mass="38412">MSKKEKKPAPKDAKKVDEKPKINFEELIMKNLSEPKLSIDRTGIHFTVLDLNSKSLDSLQAIFANYKALTKIDLHANNIQDITVLGNLPNLIWLDVSQNNIKDLKSLQNEEGFRNLKYLNISKNRISELLTPKAPNLIHLNLNENLVDKMETFEGHESLKILELRGNRIQTTQQLVNMPKLQELYLTANKIKTVVGIDSLVSLTKLHLRLNNIEQFEENFPNLENLQYLNLRENKIDKFEEILKLAALPNLKTLVHSFNPLINKNPNYLYETINGLLKLQRINKVEVTRSLKLNAFKYAEDKWRVQEEEKKRLEEEERLKQEQEQQEEN</sequence>
<dbReference type="InterPro" id="IPR001611">
    <property type="entry name" value="Leu-rich_rpt"/>
</dbReference>
<dbReference type="STRING" id="312017.W7X6G9"/>
<dbReference type="InterPro" id="IPR003591">
    <property type="entry name" value="Leu-rich_rpt_typical-subtyp"/>
</dbReference>
<name>W7X6G9_TETTS</name>
<evidence type="ECO:0000256" key="3">
    <source>
        <dbReference type="SAM" id="Coils"/>
    </source>
</evidence>
<dbReference type="GeneID" id="24440290"/>
<keyword evidence="2" id="KW-0677">Repeat</keyword>
<feature type="coiled-coil region" evidence="3">
    <location>
        <begin position="296"/>
        <end position="329"/>
    </location>
</feature>
<dbReference type="PROSITE" id="PS51450">
    <property type="entry name" value="LRR"/>
    <property type="match status" value="4"/>
</dbReference>
<dbReference type="InterPro" id="IPR032675">
    <property type="entry name" value="LRR_dom_sf"/>
</dbReference>
<dbReference type="SMART" id="SM00365">
    <property type="entry name" value="LRR_SD22"/>
    <property type="match status" value="4"/>
</dbReference>